<evidence type="ECO:0000313" key="1">
    <source>
        <dbReference type="EMBL" id="HCK23760.1"/>
    </source>
</evidence>
<protein>
    <submittedName>
        <fullName evidence="1">RagB/SusD family nutrient uptake outer membrane protein</fullName>
    </submittedName>
</protein>
<proteinExistence type="predicted"/>
<reference evidence="1 2" key="1">
    <citation type="journal article" date="2018" name="Nat. Biotechnol.">
        <title>A standardized bacterial taxonomy based on genome phylogeny substantially revises the tree of life.</title>
        <authorList>
            <person name="Parks D.H."/>
            <person name="Chuvochina M."/>
            <person name="Waite D.W."/>
            <person name="Rinke C."/>
            <person name="Skarshewski A."/>
            <person name="Chaumeil P.A."/>
            <person name="Hugenholtz P."/>
        </authorList>
    </citation>
    <scope>NUCLEOTIDE SEQUENCE [LARGE SCALE GENOMIC DNA]</scope>
    <source>
        <strain evidence="1">UBA9667</strain>
    </source>
</reference>
<organism evidence="1 2">
    <name type="scientific">Bacteroides graminisolvens</name>
    <dbReference type="NCBI Taxonomy" id="477666"/>
    <lineage>
        <taxon>Bacteria</taxon>
        <taxon>Pseudomonadati</taxon>
        <taxon>Bacteroidota</taxon>
        <taxon>Bacteroidia</taxon>
        <taxon>Bacteroidales</taxon>
        <taxon>Bacteroidaceae</taxon>
        <taxon>Bacteroides</taxon>
    </lineage>
</organism>
<name>A0A3D2SE31_9BACE</name>
<dbReference type="AlphaFoldDB" id="A0A3D2SE31"/>
<dbReference type="Proteomes" id="UP000263098">
    <property type="component" value="Unassembled WGS sequence"/>
</dbReference>
<sequence>RRWKLASQSYDNGGLNNYRVHGVKIEKSGDNFIYTYVECDTQDRNYPSKMYRFPIPQTELNNNALVEQSQEWK</sequence>
<dbReference type="EMBL" id="DPVG01000111">
    <property type="protein sequence ID" value="HCK23760.1"/>
    <property type="molecule type" value="Genomic_DNA"/>
</dbReference>
<evidence type="ECO:0000313" key="2">
    <source>
        <dbReference type="Proteomes" id="UP000263098"/>
    </source>
</evidence>
<dbReference type="GO" id="GO:0009279">
    <property type="term" value="C:cell outer membrane"/>
    <property type="evidence" value="ECO:0007669"/>
    <property type="project" value="UniProtKB-SubCell"/>
</dbReference>
<dbReference type="Gene3D" id="1.25.40.390">
    <property type="match status" value="1"/>
</dbReference>
<dbReference type="InterPro" id="IPR011990">
    <property type="entry name" value="TPR-like_helical_dom_sf"/>
</dbReference>
<dbReference type="SUPFAM" id="SSF48452">
    <property type="entry name" value="TPR-like"/>
    <property type="match status" value="1"/>
</dbReference>
<feature type="non-terminal residue" evidence="1">
    <location>
        <position position="1"/>
    </location>
</feature>
<gene>
    <name evidence="1" type="ORF">DHW31_03100</name>
</gene>
<accession>A0A3D2SE31</accession>
<comment type="caution">
    <text evidence="1">The sequence shown here is derived from an EMBL/GenBank/DDBJ whole genome shotgun (WGS) entry which is preliminary data.</text>
</comment>